<feature type="region of interest" description="Disordered" evidence="1">
    <location>
        <begin position="155"/>
        <end position="210"/>
    </location>
</feature>
<keyword evidence="2" id="KW-1133">Transmembrane helix</keyword>
<evidence type="ECO:0000313" key="4">
    <source>
        <dbReference type="Proteomes" id="UP000245946"/>
    </source>
</evidence>
<dbReference type="OrthoDB" id="2555569at2759"/>
<keyword evidence="2" id="KW-0472">Membrane</keyword>
<keyword evidence="4" id="KW-1185">Reference proteome</keyword>
<feature type="transmembrane region" description="Helical" evidence="2">
    <location>
        <begin position="242"/>
        <end position="262"/>
    </location>
</feature>
<feature type="compositionally biased region" description="Low complexity" evidence="1">
    <location>
        <begin position="179"/>
        <end position="210"/>
    </location>
</feature>
<feature type="region of interest" description="Disordered" evidence="1">
    <location>
        <begin position="517"/>
        <end position="615"/>
    </location>
</feature>
<feature type="region of interest" description="Disordered" evidence="1">
    <location>
        <begin position="119"/>
        <end position="139"/>
    </location>
</feature>
<reference evidence="3 4" key="1">
    <citation type="journal article" date="2018" name="Mol. Biol. Evol.">
        <title>Broad Genomic Sampling Reveals a Smut Pathogenic Ancestry of the Fungal Clade Ustilaginomycotina.</title>
        <authorList>
            <person name="Kijpornyongpan T."/>
            <person name="Mondo S.J."/>
            <person name="Barry K."/>
            <person name="Sandor L."/>
            <person name="Lee J."/>
            <person name="Lipzen A."/>
            <person name="Pangilinan J."/>
            <person name="LaButti K."/>
            <person name="Hainaut M."/>
            <person name="Henrissat B."/>
            <person name="Grigoriev I.V."/>
            <person name="Spatafora J.W."/>
            <person name="Aime M.C."/>
        </authorList>
    </citation>
    <scope>NUCLEOTIDE SEQUENCE [LARGE SCALE GENOMIC DNA]</scope>
    <source>
        <strain evidence="3 4">MCA 4186</strain>
    </source>
</reference>
<feature type="compositionally biased region" description="Basic and acidic residues" evidence="1">
    <location>
        <begin position="590"/>
        <end position="604"/>
    </location>
</feature>
<protein>
    <submittedName>
        <fullName evidence="3">Uncharacterized protein</fullName>
    </submittedName>
</protein>
<evidence type="ECO:0000313" key="3">
    <source>
        <dbReference type="EMBL" id="PWN97789.1"/>
    </source>
</evidence>
<evidence type="ECO:0000256" key="1">
    <source>
        <dbReference type="SAM" id="MobiDB-lite"/>
    </source>
</evidence>
<organism evidence="3 4">
    <name type="scientific">Tilletiopsis washingtonensis</name>
    <dbReference type="NCBI Taxonomy" id="58919"/>
    <lineage>
        <taxon>Eukaryota</taxon>
        <taxon>Fungi</taxon>
        <taxon>Dikarya</taxon>
        <taxon>Basidiomycota</taxon>
        <taxon>Ustilaginomycotina</taxon>
        <taxon>Exobasidiomycetes</taxon>
        <taxon>Entylomatales</taxon>
        <taxon>Entylomatales incertae sedis</taxon>
        <taxon>Tilletiopsis</taxon>
    </lineage>
</organism>
<feature type="compositionally biased region" description="Low complexity" evidence="1">
    <location>
        <begin position="549"/>
        <end position="563"/>
    </location>
</feature>
<feature type="region of interest" description="Disordered" evidence="1">
    <location>
        <begin position="428"/>
        <end position="475"/>
    </location>
</feature>
<accession>A0A316Z861</accession>
<dbReference type="Proteomes" id="UP000245946">
    <property type="component" value="Unassembled WGS sequence"/>
</dbReference>
<sequence length="615" mass="63707">MIAPSPPPAALVPLNTAPAAKPTISHRRSRHGVLHGTRRNARGAALALLLLTPLATALDVGSGSELGSTPAEARLASIFALGGRSSHPLARRQAAAHGGLPGPLHYVPLAHAADALGKRQTPNAARPVPIPDDEANDNRFDTSTVAVVSSAVRATSVAAPTQRVPPSSAAASQTRVNLAASDTPSSSVSSSAASSSSTTSSASSSSSSSASSARHSAKASATSSSTPSAPSGDLLHGPNAKFVIAGIAVGGLVALFVLMVLIRSCTHAAMRRAAVREALHGPKAEKLTSDAPLRNGRSLRRALTRRLLEGSIKRREREGTVLLDVGQDVLAVPARVAQEYERERAAHWAAAHAVAGPGRRMPFEPQLALARARARVEQAALAEAGGRAAPESTNVGQWRASLVDEKHEAAPPVPQRSQSISQRLAAGLRGLGGRSRPDGETIDEEAPRSAARIAPGMPGHELKKQRSFDSDSSGASCAEVLQGDASWTIAPRADAAEAGIVDQERALRIRPDAALSHPRISLSDGPAPAPVPKLGRSKTRGGSYRHKAAQPIPASSPAMAIAARINSSTKMGSPRLMQERSQPPLPHVTPRPEKPAPARTEREGNPLPLPPKISP</sequence>
<name>A0A316Z861_9BASI</name>
<gene>
    <name evidence="3" type="ORF">FA09DRAFT_329955</name>
</gene>
<dbReference type="EMBL" id="KZ819293">
    <property type="protein sequence ID" value="PWN97789.1"/>
    <property type="molecule type" value="Genomic_DNA"/>
</dbReference>
<dbReference type="STRING" id="58919.A0A316Z861"/>
<keyword evidence="2" id="KW-0812">Transmembrane</keyword>
<proteinExistence type="predicted"/>
<dbReference type="AlphaFoldDB" id="A0A316Z861"/>
<evidence type="ECO:0000256" key="2">
    <source>
        <dbReference type="SAM" id="Phobius"/>
    </source>
</evidence>
<dbReference type="RefSeq" id="XP_025598068.1">
    <property type="nucleotide sequence ID" value="XM_025742404.1"/>
</dbReference>
<feature type="compositionally biased region" description="Basic residues" evidence="1">
    <location>
        <begin position="535"/>
        <end position="548"/>
    </location>
</feature>
<feature type="compositionally biased region" description="Basic and acidic residues" evidence="1">
    <location>
        <begin position="460"/>
        <end position="469"/>
    </location>
</feature>
<dbReference type="GeneID" id="37269948"/>